<feature type="domain" description="MrpR N-terminal core-binding" evidence="2">
    <location>
        <begin position="10"/>
        <end position="89"/>
    </location>
</feature>
<evidence type="ECO:0000256" key="1">
    <source>
        <dbReference type="ARBA" id="ARBA00023172"/>
    </source>
</evidence>
<evidence type="ECO:0000259" key="2">
    <source>
        <dbReference type="Pfam" id="PF22822"/>
    </source>
</evidence>
<dbReference type="InterPro" id="IPR055008">
    <property type="entry name" value="MrpR_C_cat"/>
</dbReference>
<evidence type="ECO:0000259" key="3">
    <source>
        <dbReference type="Pfam" id="PF22823"/>
    </source>
</evidence>
<reference evidence="5" key="1">
    <citation type="journal article" date="2019" name="Int. J. Syst. Evol. Microbiol.">
        <title>The Global Catalogue of Microorganisms (GCM) 10K type strain sequencing project: providing services to taxonomists for standard genome sequencing and annotation.</title>
        <authorList>
            <consortium name="The Broad Institute Genomics Platform"/>
            <consortium name="The Broad Institute Genome Sequencing Center for Infectious Disease"/>
            <person name="Wu L."/>
            <person name="Ma J."/>
        </authorList>
    </citation>
    <scope>NUCLEOTIDE SEQUENCE [LARGE SCALE GENOMIC DNA]</scope>
    <source>
        <strain evidence="5">CCUG 53270</strain>
    </source>
</reference>
<dbReference type="Gene3D" id="1.10.443.10">
    <property type="entry name" value="Intergrase catalytic core"/>
    <property type="match status" value="1"/>
</dbReference>
<gene>
    <name evidence="4" type="ORF">ACFQ4B_05520</name>
</gene>
<evidence type="ECO:0000313" key="5">
    <source>
        <dbReference type="Proteomes" id="UP001597180"/>
    </source>
</evidence>
<dbReference type="Proteomes" id="UP001597180">
    <property type="component" value="Unassembled WGS sequence"/>
</dbReference>
<feature type="domain" description="MrpR C-terminal catalytic" evidence="3">
    <location>
        <begin position="119"/>
        <end position="309"/>
    </location>
</feature>
<organism evidence="4 5">
    <name type="scientific">Paenibacillus vulneris</name>
    <dbReference type="NCBI Taxonomy" id="1133364"/>
    <lineage>
        <taxon>Bacteria</taxon>
        <taxon>Bacillati</taxon>
        <taxon>Bacillota</taxon>
        <taxon>Bacilli</taxon>
        <taxon>Bacillales</taxon>
        <taxon>Paenibacillaceae</taxon>
        <taxon>Paenibacillus</taxon>
    </lineage>
</organism>
<evidence type="ECO:0000313" key="4">
    <source>
        <dbReference type="EMBL" id="MFD1219567.1"/>
    </source>
</evidence>
<dbReference type="InterPro" id="IPR013762">
    <property type="entry name" value="Integrase-like_cat_sf"/>
</dbReference>
<sequence length="326" mass="38701">MSNVMYDDIMYNPERKEEFLGSLDNEGYQDNYRRLFKIAYPIENVLKKDLFDFTRDELRGYFYRIMPKTAKASRTTVSHLMTYIDWAIENRYRKTNLNPLLQTDNEWREQFAQKQLKSYWTDKEIRKIVESRANNQDAIILLLPFNGVYGKAGSEMLNLTYKDIDKANNTLSLYDPDNDPSRRTIQVDEDLIIACLKAYEEPEYEVMNGNPNPDARRRSLDLVDNDYVIRLARTRVNENAKADHNILHRRMRKISEEINEPNFTTKNIVYSGMLAMAKNLYLSNNKLDSEEFKMIARQFNFDDAKLYRYKADFLNIDTIKELYELP</sequence>
<dbReference type="RefSeq" id="WP_345595013.1">
    <property type="nucleotide sequence ID" value="NZ_BAABJG010000055.1"/>
</dbReference>
<dbReference type="InterPro" id="IPR011010">
    <property type="entry name" value="DNA_brk_join_enz"/>
</dbReference>
<keyword evidence="1" id="KW-0233">DNA recombination</keyword>
<name>A0ABW3UF40_9BACL</name>
<proteinExistence type="predicted"/>
<accession>A0ABW3UF40</accession>
<dbReference type="Pfam" id="PF22822">
    <property type="entry name" value="MrpR_N_CB"/>
    <property type="match status" value="1"/>
</dbReference>
<keyword evidence="5" id="KW-1185">Reference proteome</keyword>
<dbReference type="Pfam" id="PF22823">
    <property type="entry name" value="MrpR_C_cat"/>
    <property type="match status" value="1"/>
</dbReference>
<dbReference type="InterPro" id="IPR055009">
    <property type="entry name" value="MrpR_N_CB"/>
</dbReference>
<comment type="caution">
    <text evidence="4">The sequence shown here is derived from an EMBL/GenBank/DDBJ whole genome shotgun (WGS) entry which is preliminary data.</text>
</comment>
<protein>
    <submittedName>
        <fullName evidence="4">Integrase</fullName>
    </submittedName>
</protein>
<dbReference type="EMBL" id="JBHTLU010000012">
    <property type="protein sequence ID" value="MFD1219567.1"/>
    <property type="molecule type" value="Genomic_DNA"/>
</dbReference>
<dbReference type="SUPFAM" id="SSF56349">
    <property type="entry name" value="DNA breaking-rejoining enzymes"/>
    <property type="match status" value="1"/>
</dbReference>